<dbReference type="STRING" id="420778.A0A1S8B497"/>
<keyword evidence="1" id="KW-0175">Coiled coil</keyword>
<evidence type="ECO:0000313" key="4">
    <source>
        <dbReference type="Proteomes" id="UP000190776"/>
    </source>
</evidence>
<dbReference type="CDD" id="cd14688">
    <property type="entry name" value="bZIP_YAP"/>
    <property type="match status" value="1"/>
</dbReference>
<feature type="coiled-coil region" evidence="1">
    <location>
        <begin position="60"/>
        <end position="87"/>
    </location>
</feature>
<feature type="region of interest" description="Disordered" evidence="2">
    <location>
        <begin position="125"/>
        <end position="155"/>
    </location>
</feature>
<feature type="region of interest" description="Disordered" evidence="2">
    <location>
        <begin position="1"/>
        <end position="49"/>
    </location>
</feature>
<feature type="region of interest" description="Disordered" evidence="2">
    <location>
        <begin position="234"/>
        <end position="285"/>
    </location>
</feature>
<evidence type="ECO:0000313" key="3">
    <source>
        <dbReference type="EMBL" id="OMP82377.1"/>
    </source>
</evidence>
<dbReference type="SUPFAM" id="SSF57959">
    <property type="entry name" value="Leucine zipper domain"/>
    <property type="match status" value="1"/>
</dbReference>
<evidence type="ECO:0000256" key="2">
    <source>
        <dbReference type="SAM" id="MobiDB-lite"/>
    </source>
</evidence>
<organism evidence="3 4">
    <name type="scientific">Diplodia seriata</name>
    <dbReference type="NCBI Taxonomy" id="420778"/>
    <lineage>
        <taxon>Eukaryota</taxon>
        <taxon>Fungi</taxon>
        <taxon>Dikarya</taxon>
        <taxon>Ascomycota</taxon>
        <taxon>Pezizomycotina</taxon>
        <taxon>Dothideomycetes</taxon>
        <taxon>Dothideomycetes incertae sedis</taxon>
        <taxon>Botryosphaeriales</taxon>
        <taxon>Botryosphaeriaceae</taxon>
        <taxon>Diplodia</taxon>
    </lineage>
</organism>
<dbReference type="GO" id="GO:0003700">
    <property type="term" value="F:DNA-binding transcription factor activity"/>
    <property type="evidence" value="ECO:0007669"/>
    <property type="project" value="InterPro"/>
</dbReference>
<dbReference type="PANTHER" id="PTHR40618">
    <property type="entry name" value="B-ZIP TRANSCRIPTION FACTOR (EUROFUNG)-RELATED"/>
    <property type="match status" value="1"/>
</dbReference>
<proteinExistence type="predicted"/>
<dbReference type="OrthoDB" id="3555317at2759"/>
<sequence>MGSESEERPTTKKRARQSTPSAEPSSKGKKQRGRPKVDTQDETAADRRRTQIRLAQRAYRQRKEMTISSLQKQVEQLQSVIDGMNNSFLHFNDQAMASDIFALRPHLASELRSTTEAFVNLSKTAKTVEAEDEREDSQEASDPSTTPQKAEAAPNISSQYDLEEYGGEWLDSQDVEGYLEELGVHIDAQASFAETAVRTLDAIARAQPPHGDVAHPDSEMGVLGEALDQFAPNHVGGNFSMSPPSQALFATGSPGQASLPSSSSAPSASQGENTTSNGPSTPDSANLLQQTAQRLDQACTMDWGEFPSADPKNWDEWDRFYDLNFAWADNNQADLSEYGMGGVATVGSVEERRQNRSVTIDVQRFINGKFGWLGVIPGYTMWLTCRRLNQTLCLHRPRTRFPSLRHPLRSARCYHRSFLKTTRDCSTITADLQWVFHTLLSNTSLVRDQQRTWLPYQSYNENHHANACP</sequence>
<evidence type="ECO:0000256" key="1">
    <source>
        <dbReference type="SAM" id="Coils"/>
    </source>
</evidence>
<gene>
    <name evidence="3" type="ORF">BK809_0006687</name>
</gene>
<feature type="compositionally biased region" description="Polar residues" evidence="2">
    <location>
        <begin position="272"/>
        <end position="285"/>
    </location>
</feature>
<dbReference type="Proteomes" id="UP000190776">
    <property type="component" value="Unassembled WGS sequence"/>
</dbReference>
<comment type="caution">
    <text evidence="3">The sequence shown here is derived from an EMBL/GenBank/DDBJ whole genome shotgun (WGS) entry which is preliminary data.</text>
</comment>
<feature type="compositionally biased region" description="Acidic residues" evidence="2">
    <location>
        <begin position="130"/>
        <end position="139"/>
    </location>
</feature>
<dbReference type="PANTHER" id="PTHR40618:SF1">
    <property type="entry name" value="B-ZIP TRANSCRIPTION FACTOR (EUROFUNG)"/>
    <property type="match status" value="1"/>
</dbReference>
<dbReference type="EMBL" id="MSZU01000114">
    <property type="protein sequence ID" value="OMP82377.1"/>
    <property type="molecule type" value="Genomic_DNA"/>
</dbReference>
<reference evidence="3 4" key="1">
    <citation type="submission" date="2017-01" db="EMBL/GenBank/DDBJ databases">
        <title>Draft genome sequence of Diplodia seriata F98.1, a fungal species involved in grapevine trunk diseases.</title>
        <authorList>
            <person name="Robert-Siegwald G."/>
            <person name="Vallet J."/>
            <person name="Abou-Mansour E."/>
            <person name="Xu J."/>
            <person name="Rey P."/>
            <person name="Bertsch C."/>
            <person name="Rego C."/>
            <person name="Larignon P."/>
            <person name="Fontaine F."/>
            <person name="Lebrun M.-H."/>
        </authorList>
    </citation>
    <scope>NUCLEOTIDE SEQUENCE [LARGE SCALE GENOMIC DNA]</scope>
    <source>
        <strain evidence="3 4">F98.1</strain>
    </source>
</reference>
<feature type="compositionally biased region" description="Basic and acidic residues" evidence="2">
    <location>
        <begin position="1"/>
        <end position="10"/>
    </location>
</feature>
<dbReference type="InterPro" id="IPR046347">
    <property type="entry name" value="bZIP_sf"/>
</dbReference>
<accession>A0A1S8B497</accession>
<evidence type="ECO:0008006" key="5">
    <source>
        <dbReference type="Google" id="ProtNLM"/>
    </source>
</evidence>
<feature type="compositionally biased region" description="Basic and acidic residues" evidence="2">
    <location>
        <begin position="35"/>
        <end position="49"/>
    </location>
</feature>
<name>A0A1S8B497_9PEZI</name>
<protein>
    <recommendedName>
        <fullName evidence="5">BZIP domain-containing protein</fullName>
    </recommendedName>
</protein>
<dbReference type="AlphaFoldDB" id="A0A1S8B497"/>
<feature type="compositionally biased region" description="Low complexity" evidence="2">
    <location>
        <begin position="252"/>
        <end position="271"/>
    </location>
</feature>
<dbReference type="Gene3D" id="1.20.5.170">
    <property type="match status" value="1"/>
</dbReference>